<evidence type="ECO:0000256" key="2">
    <source>
        <dbReference type="ARBA" id="ARBA00022801"/>
    </source>
</evidence>
<dbReference type="SUPFAM" id="SSF52540">
    <property type="entry name" value="P-loop containing nucleoside triphosphate hydrolases"/>
    <property type="match status" value="1"/>
</dbReference>
<dbReference type="InterPro" id="IPR023828">
    <property type="entry name" value="Peptidase_S8_Ser-AS"/>
</dbReference>
<reference evidence="4 5" key="1">
    <citation type="journal article" date="2022" name="BMC Genomics">
        <title>Comparative genome analysis of mycobacteria focusing on tRNA and non-coding RNA.</title>
        <authorList>
            <person name="Behra P.R.K."/>
            <person name="Pettersson B.M.F."/>
            <person name="Ramesh M."/>
            <person name="Das S."/>
            <person name="Dasgupta S."/>
            <person name="Kirsebom L.A."/>
        </authorList>
    </citation>
    <scope>NUCLEOTIDE SEQUENCE [LARGE SCALE GENOMIC DNA]</scope>
    <source>
        <strain evidence="4 5">DSM 44078</strain>
    </source>
</reference>
<keyword evidence="2" id="KW-0378">Hydrolase</keyword>
<proteinExistence type="predicted"/>
<dbReference type="PANTHER" id="PTHR43883">
    <property type="entry name" value="SLR0207 PROTEIN"/>
    <property type="match status" value="1"/>
</dbReference>
<evidence type="ECO:0000313" key="4">
    <source>
        <dbReference type="EMBL" id="MCV7229595.1"/>
    </source>
</evidence>
<dbReference type="SUPFAM" id="SSF56112">
    <property type="entry name" value="Protein kinase-like (PK-like)"/>
    <property type="match status" value="1"/>
</dbReference>
<comment type="caution">
    <text evidence="4">The sequence shown here is derived from an EMBL/GenBank/DDBJ whole genome shotgun (WGS) entry which is preliminary data.</text>
</comment>
<dbReference type="RefSeq" id="WP_264070851.1">
    <property type="nucleotide sequence ID" value="NZ_JACKTY010000045.1"/>
</dbReference>
<dbReference type="PROSITE" id="PS00138">
    <property type="entry name" value="SUBTILASE_SER"/>
    <property type="match status" value="1"/>
</dbReference>
<dbReference type="PANTHER" id="PTHR43883:SF1">
    <property type="entry name" value="GLUCONOKINASE"/>
    <property type="match status" value="1"/>
</dbReference>
<organism evidence="4 5">
    <name type="scientific">Mycolicibacterium komossense</name>
    <dbReference type="NCBI Taxonomy" id="1779"/>
    <lineage>
        <taxon>Bacteria</taxon>
        <taxon>Bacillati</taxon>
        <taxon>Actinomycetota</taxon>
        <taxon>Actinomycetes</taxon>
        <taxon>Mycobacteriales</taxon>
        <taxon>Mycobacteriaceae</taxon>
        <taxon>Mycolicibacterium</taxon>
    </lineage>
</organism>
<evidence type="ECO:0000256" key="1">
    <source>
        <dbReference type="ARBA" id="ARBA00022670"/>
    </source>
</evidence>
<dbReference type="InterPro" id="IPR052732">
    <property type="entry name" value="Cell-binding_unc_protein"/>
</dbReference>
<dbReference type="Pfam" id="PF13671">
    <property type="entry name" value="AAA_33"/>
    <property type="match status" value="1"/>
</dbReference>
<evidence type="ECO:0000256" key="3">
    <source>
        <dbReference type="ARBA" id="ARBA00022825"/>
    </source>
</evidence>
<sequence length="499" mass="54620">MNSAPVAGAPPDAAECGVLAAPEICETHTGIVVLIGNRAYKAKKSVVTDFLDFRSVQAREEACEREVRLNNRLAAGSYLGVAHLTGLVGGESEPVVVMRRYPDEIRLASMVRRGEAVQQHLSAIAERLARFHAEATRSRQIDMCARIPATRQRWQENLDVLRQHVAGVLDAAAVSETQRLALQFIKARAVLFERRIAERRIIDGHGDLIADDIFCLPDGPVLLDCLEFDDRLRYVDSLDDACFLAMDLEFLGRPDLGEFLIEEYRRLVGDPAPPALAHFFIAYRAVVRAKVDCIRTVQGDAEAATDARRHLELARKHLRAGTIRLILVGGGPGSGKTTLARGLGEYLSAQVISSDDVRREMQEAGEIDGAPGEYNTGLYRNDKIDAVYAAMLRRARPLLAGGQSVVLDGTWRDSRQRVKARELAREESCPTVELACAVPLDVAVARIAQRLSGTSDATPEIAAAMADEHHTWAEAHLIDTSGPFVESLADAQEMCCLAT</sequence>
<dbReference type="Gene3D" id="3.40.50.300">
    <property type="entry name" value="P-loop containing nucleotide triphosphate hydrolases"/>
    <property type="match status" value="1"/>
</dbReference>
<gene>
    <name evidence="4" type="ORF">H7J73_26655</name>
</gene>
<keyword evidence="3" id="KW-0720">Serine protease</keyword>
<accession>A0ABT3CJH8</accession>
<keyword evidence="5" id="KW-1185">Reference proteome</keyword>
<dbReference type="EMBL" id="JACKTY010000045">
    <property type="protein sequence ID" value="MCV7229595.1"/>
    <property type="molecule type" value="Genomic_DNA"/>
</dbReference>
<dbReference type="InterPro" id="IPR027417">
    <property type="entry name" value="P-loop_NTPase"/>
</dbReference>
<name>A0ABT3CJH8_9MYCO</name>
<protein>
    <submittedName>
        <fullName evidence="4">AAA family ATPase</fullName>
    </submittedName>
</protein>
<evidence type="ECO:0000313" key="5">
    <source>
        <dbReference type="Proteomes" id="UP001526201"/>
    </source>
</evidence>
<keyword evidence="1" id="KW-0645">Protease</keyword>
<dbReference type="InterPro" id="IPR011009">
    <property type="entry name" value="Kinase-like_dom_sf"/>
</dbReference>
<dbReference type="Proteomes" id="UP001526201">
    <property type="component" value="Unassembled WGS sequence"/>
</dbReference>